<proteinExistence type="inferred from homology"/>
<dbReference type="EMBL" id="RCCK01000010">
    <property type="protein sequence ID" value="RLJ80620.1"/>
    <property type="molecule type" value="Genomic_DNA"/>
</dbReference>
<dbReference type="EMBL" id="SOPX01000002">
    <property type="protein sequence ID" value="TFB31882.1"/>
    <property type="molecule type" value="Genomic_DNA"/>
</dbReference>
<dbReference type="PANTHER" id="PTHR43335">
    <property type="entry name" value="ABC TRANSPORTER, ATP-BINDING PROTEIN"/>
    <property type="match status" value="1"/>
</dbReference>
<dbReference type="SUPFAM" id="SSF52540">
    <property type="entry name" value="P-loop containing nucleoside triphosphate hydrolases"/>
    <property type="match status" value="1"/>
</dbReference>
<reference evidence="7 9" key="2">
    <citation type="submission" date="2019-03" db="EMBL/GenBank/DDBJ databases">
        <authorList>
            <person name="He R.-H."/>
        </authorList>
    </citation>
    <scope>NUCLEOTIDE SEQUENCE [LARGE SCALE GENOMIC DNA]</scope>
    <source>
        <strain evidence="7 9">DSM 19624</strain>
    </source>
</reference>
<dbReference type="InterPro" id="IPR003593">
    <property type="entry name" value="AAA+_ATPase"/>
</dbReference>
<dbReference type="OrthoDB" id="9785229at2"/>
<dbReference type="GO" id="GO:0016887">
    <property type="term" value="F:ATP hydrolysis activity"/>
    <property type="evidence" value="ECO:0007669"/>
    <property type="project" value="InterPro"/>
</dbReference>
<dbReference type="Gene3D" id="3.40.50.300">
    <property type="entry name" value="P-loop containing nucleotide triphosphate hydrolases"/>
    <property type="match status" value="1"/>
</dbReference>
<protein>
    <submittedName>
        <fullName evidence="7">ABC transporter ATP-binding protein</fullName>
    </submittedName>
    <submittedName>
        <fullName evidence="6">ABC-2 type transport system ATP-binding protein</fullName>
    </submittedName>
</protein>
<comment type="caution">
    <text evidence="6">The sequence shown here is derived from an EMBL/GenBank/DDBJ whole genome shotgun (WGS) entry which is preliminary data.</text>
</comment>
<dbReference type="CDD" id="cd03230">
    <property type="entry name" value="ABC_DR_subfamily_A"/>
    <property type="match status" value="1"/>
</dbReference>
<dbReference type="SMART" id="SM00382">
    <property type="entry name" value="AAA"/>
    <property type="match status" value="1"/>
</dbReference>
<keyword evidence="9" id="KW-1185">Reference proteome</keyword>
<evidence type="ECO:0000256" key="4">
    <source>
        <dbReference type="ARBA" id="ARBA00022840"/>
    </source>
</evidence>
<organism evidence="6 8">
    <name type="scientific">Pedobacter alluvionis</name>
    <dbReference type="NCBI Taxonomy" id="475253"/>
    <lineage>
        <taxon>Bacteria</taxon>
        <taxon>Pseudomonadati</taxon>
        <taxon>Bacteroidota</taxon>
        <taxon>Sphingobacteriia</taxon>
        <taxon>Sphingobacteriales</taxon>
        <taxon>Sphingobacteriaceae</taxon>
        <taxon>Pedobacter</taxon>
    </lineage>
</organism>
<dbReference type="Proteomes" id="UP000297429">
    <property type="component" value="Unassembled WGS sequence"/>
</dbReference>
<evidence type="ECO:0000259" key="5">
    <source>
        <dbReference type="PROSITE" id="PS50893"/>
    </source>
</evidence>
<reference evidence="6 8" key="1">
    <citation type="submission" date="2018-10" db="EMBL/GenBank/DDBJ databases">
        <title>Genomic Encyclopedia of Archaeal and Bacterial Type Strains, Phase II (KMG-II): from individual species to whole genera.</title>
        <authorList>
            <person name="Goeker M."/>
        </authorList>
    </citation>
    <scope>NUCLEOTIDE SEQUENCE [LARGE SCALE GENOMIC DNA]</scope>
    <source>
        <strain evidence="6 8">DSM 19624</strain>
    </source>
</reference>
<evidence type="ECO:0000313" key="9">
    <source>
        <dbReference type="Proteomes" id="UP000297429"/>
    </source>
</evidence>
<dbReference type="Proteomes" id="UP000273898">
    <property type="component" value="Unassembled WGS sequence"/>
</dbReference>
<evidence type="ECO:0000313" key="8">
    <source>
        <dbReference type="Proteomes" id="UP000273898"/>
    </source>
</evidence>
<dbReference type="InterPro" id="IPR003439">
    <property type="entry name" value="ABC_transporter-like_ATP-bd"/>
</dbReference>
<dbReference type="InterPro" id="IPR027417">
    <property type="entry name" value="P-loop_NTPase"/>
</dbReference>
<keyword evidence="4 6" id="KW-0067">ATP-binding</keyword>
<gene>
    <name evidence="6" type="ORF">BCL90_1411</name>
    <name evidence="7" type="ORF">E3V97_15015</name>
</gene>
<dbReference type="GO" id="GO:0005524">
    <property type="term" value="F:ATP binding"/>
    <property type="evidence" value="ECO:0007669"/>
    <property type="project" value="UniProtKB-KW"/>
</dbReference>
<keyword evidence="3" id="KW-0547">Nucleotide-binding</keyword>
<evidence type="ECO:0000256" key="3">
    <source>
        <dbReference type="ARBA" id="ARBA00022741"/>
    </source>
</evidence>
<evidence type="ECO:0000256" key="2">
    <source>
        <dbReference type="ARBA" id="ARBA00022448"/>
    </source>
</evidence>
<accession>A0A497YKN0</accession>
<dbReference type="AlphaFoldDB" id="A0A497YKN0"/>
<dbReference type="Pfam" id="PF00005">
    <property type="entry name" value="ABC_tran"/>
    <property type="match status" value="1"/>
</dbReference>
<feature type="domain" description="ABC transporter" evidence="5">
    <location>
        <begin position="5"/>
        <end position="236"/>
    </location>
</feature>
<evidence type="ECO:0000313" key="7">
    <source>
        <dbReference type="EMBL" id="TFB31882.1"/>
    </source>
</evidence>
<sequence>MEPIIDLKNLCKSYGSHVAVDQLNLKIPHGEIFGLLGPNGAGKTTSILMMLGLTEPDSGSAIVCGYDATRNPIEVKRKVGYMPDNLGFYPQLTGLENLVYMARLNGLPEKDIIENARRFMELVGLKAASDKPASSYSRGMKQRLGLAEVLIKKPELIILDEPTLGLDPNGVKEFLELIKSLQQEQGLTVLLSSHHLHHVQQVCDRVGIFVDGKLLATGDLPTLSHELFGNTGVETSIYLTQVPMDADVLKDKFSSFPELNSLTISGVNLQFNTTEDITPKLIRRLIESGLDIQAVSQKQYGLDEIYEKYFEKNTNLTPEHESD</sequence>
<dbReference type="PROSITE" id="PS50893">
    <property type="entry name" value="ABC_TRANSPORTER_2"/>
    <property type="match status" value="1"/>
</dbReference>
<comment type="similarity">
    <text evidence="1">Belongs to the ABC transporter superfamily.</text>
</comment>
<name>A0A497YKN0_9SPHI</name>
<evidence type="ECO:0000313" key="6">
    <source>
        <dbReference type="EMBL" id="RLJ80620.1"/>
    </source>
</evidence>
<keyword evidence="2" id="KW-0813">Transport</keyword>
<dbReference type="RefSeq" id="WP_121283213.1">
    <property type="nucleotide sequence ID" value="NZ_RCCK01000010.1"/>
</dbReference>
<evidence type="ECO:0000256" key="1">
    <source>
        <dbReference type="ARBA" id="ARBA00005417"/>
    </source>
</evidence>
<dbReference type="PANTHER" id="PTHR43335:SF4">
    <property type="entry name" value="ABC TRANSPORTER, ATP-BINDING PROTEIN"/>
    <property type="match status" value="1"/>
</dbReference>